<dbReference type="GO" id="GO:0008453">
    <property type="term" value="F:alanine-glyoxylate transaminase activity"/>
    <property type="evidence" value="ECO:0007669"/>
    <property type="project" value="TreeGrafter"/>
</dbReference>
<evidence type="ECO:0000313" key="11">
    <source>
        <dbReference type="EMBL" id="GLS84898.1"/>
    </source>
</evidence>
<evidence type="ECO:0000256" key="5">
    <source>
        <dbReference type="ARBA" id="ARBA00022898"/>
    </source>
</evidence>
<name>A0AA37TQ01_9GAMM</name>
<dbReference type="SUPFAM" id="SSF53383">
    <property type="entry name" value="PLP-dependent transferases"/>
    <property type="match status" value="1"/>
</dbReference>
<dbReference type="Gene3D" id="3.40.640.10">
    <property type="entry name" value="Type I PLP-dependent aspartate aminotransferase-like (Major domain)"/>
    <property type="match status" value="1"/>
</dbReference>
<dbReference type="GO" id="GO:0019265">
    <property type="term" value="P:glycine biosynthetic process, by transamination of glyoxylate"/>
    <property type="evidence" value="ECO:0007669"/>
    <property type="project" value="TreeGrafter"/>
</dbReference>
<protein>
    <submittedName>
        <fullName evidence="11">Serine--pyruvate aminotransferase</fullName>
    </submittedName>
</protein>
<sequence>MISAPAFSTFFPPRRTLMGPGPSDISPQVLAAQSKPTIGHLDPLFIKMMDELKSLLQYAFQTTNPMTLAVSAPGSAGMETCFVNLVEPGDTVIVCRNGVFGERMRQNVERIGATAVVVDDPWGQPVSAAKVEQALQQNPQAKFVALVHAETSTGVCSDVQTIAAIARQYDCLSIVDAVTSLGGIELRVDDWGIDAIYSGSQKCLSCVPGLSPVSFSPRAVQKIQDRSHPVQSWFLDQSLVMGYWSGDGKRSYHHTAPVNGLYALHESLRLLAEEGLENAWARHRQQHRDLATGLTKLGIEFIVDEQYRLPQLNAVTIPEGVDDAKVRSRLLNEFNLEIGAGLGDLAGKAWRIGLMGYAARKENVALCLQALNQVLR</sequence>
<dbReference type="PANTHER" id="PTHR21152:SF40">
    <property type="entry name" value="ALANINE--GLYOXYLATE AMINOTRANSFERASE"/>
    <property type="match status" value="1"/>
</dbReference>
<dbReference type="InterPro" id="IPR015422">
    <property type="entry name" value="PyrdxlP-dep_Trfase_small"/>
</dbReference>
<evidence type="ECO:0000256" key="1">
    <source>
        <dbReference type="ARBA" id="ARBA00001933"/>
    </source>
</evidence>
<dbReference type="InterPro" id="IPR015421">
    <property type="entry name" value="PyrdxlP-dep_Trfase_major"/>
</dbReference>
<comment type="caution">
    <text evidence="11">The sequence shown here is derived from an EMBL/GenBank/DDBJ whole genome shotgun (WGS) entry which is preliminary data.</text>
</comment>
<proteinExistence type="inferred from homology"/>
<evidence type="ECO:0000256" key="7">
    <source>
        <dbReference type="PIRSR" id="PIRSR000524-50"/>
    </source>
</evidence>
<dbReference type="GO" id="GO:0004760">
    <property type="term" value="F:L-serine-pyruvate transaminase activity"/>
    <property type="evidence" value="ECO:0007669"/>
    <property type="project" value="TreeGrafter"/>
</dbReference>
<keyword evidence="3 11" id="KW-0032">Aminotransferase</keyword>
<feature type="domain" description="Aminotransferase class V" evidence="10">
    <location>
        <begin position="38"/>
        <end position="341"/>
    </location>
</feature>
<evidence type="ECO:0000256" key="2">
    <source>
        <dbReference type="ARBA" id="ARBA00009236"/>
    </source>
</evidence>
<gene>
    <name evidence="11" type="primary">agxT</name>
    <name evidence="11" type="ORF">GCM10007894_28750</name>
</gene>
<dbReference type="AlphaFoldDB" id="A0AA37TQ01"/>
<dbReference type="Pfam" id="PF00266">
    <property type="entry name" value="Aminotran_5"/>
    <property type="match status" value="1"/>
</dbReference>
<dbReference type="InterPro" id="IPR020578">
    <property type="entry name" value="Aminotrans_V_PyrdxlP_BS"/>
</dbReference>
<dbReference type="EMBL" id="BSPO01000014">
    <property type="protein sequence ID" value="GLS84898.1"/>
    <property type="molecule type" value="Genomic_DNA"/>
</dbReference>
<dbReference type="RefSeq" id="WP_095499352.1">
    <property type="nucleotide sequence ID" value="NZ_BSPO01000014.1"/>
</dbReference>
<feature type="binding site" evidence="6">
    <location>
        <position position="351"/>
    </location>
    <ligand>
        <name>substrate</name>
    </ligand>
</feature>
<dbReference type="Proteomes" id="UP001157439">
    <property type="component" value="Unassembled WGS sequence"/>
</dbReference>
<dbReference type="InterPro" id="IPR024169">
    <property type="entry name" value="SP_NH2Trfase/AEP_transaminase"/>
</dbReference>
<feature type="modified residue" description="N6-(pyridoxal phosphate)lysine" evidence="7">
    <location>
        <position position="202"/>
    </location>
</feature>
<dbReference type="InterPro" id="IPR015424">
    <property type="entry name" value="PyrdxlP-dep_Trfase"/>
</dbReference>
<accession>A0AA37TQ01</accession>
<evidence type="ECO:0000256" key="3">
    <source>
        <dbReference type="ARBA" id="ARBA00022576"/>
    </source>
</evidence>
<evidence type="ECO:0000256" key="9">
    <source>
        <dbReference type="RuleBase" id="RU004504"/>
    </source>
</evidence>
<comment type="cofactor">
    <cofactor evidence="1 7 9">
        <name>pyridoxal 5'-phosphate</name>
        <dbReference type="ChEBI" id="CHEBI:597326"/>
    </cofactor>
</comment>
<dbReference type="CDD" id="cd06451">
    <property type="entry name" value="AGAT_like"/>
    <property type="match status" value="1"/>
</dbReference>
<dbReference type="Gene3D" id="3.90.1150.10">
    <property type="entry name" value="Aspartate Aminotransferase, domain 1"/>
    <property type="match status" value="1"/>
</dbReference>
<evidence type="ECO:0000313" key="12">
    <source>
        <dbReference type="Proteomes" id="UP001157439"/>
    </source>
</evidence>
<keyword evidence="4" id="KW-0808">Transferase</keyword>
<reference evidence="11 12" key="1">
    <citation type="journal article" date="2014" name="Int. J. Syst. Evol. Microbiol.">
        <title>Complete genome sequence of Corynebacterium casei LMG S-19264T (=DSM 44701T), isolated from a smear-ripened cheese.</title>
        <authorList>
            <consortium name="US DOE Joint Genome Institute (JGI-PGF)"/>
            <person name="Walter F."/>
            <person name="Albersmeier A."/>
            <person name="Kalinowski J."/>
            <person name="Ruckert C."/>
        </authorList>
    </citation>
    <scope>NUCLEOTIDE SEQUENCE [LARGE SCALE GENOMIC DNA]</scope>
    <source>
        <strain evidence="11 12">NBRC 112785</strain>
    </source>
</reference>
<keyword evidence="5 7" id="KW-0663">Pyridoxal phosphate</keyword>
<organism evidence="11 12">
    <name type="scientific">Paraferrimonas haliotis</name>
    <dbReference type="NCBI Taxonomy" id="2013866"/>
    <lineage>
        <taxon>Bacteria</taxon>
        <taxon>Pseudomonadati</taxon>
        <taxon>Pseudomonadota</taxon>
        <taxon>Gammaproteobacteria</taxon>
        <taxon>Alteromonadales</taxon>
        <taxon>Ferrimonadaceae</taxon>
        <taxon>Paraferrimonas</taxon>
    </lineage>
</organism>
<dbReference type="InterPro" id="IPR000192">
    <property type="entry name" value="Aminotrans_V_dom"/>
</dbReference>
<dbReference type="FunFam" id="3.40.640.10:FF:000027">
    <property type="entry name" value="Serine--pyruvate aminotransferase, mitochondrial"/>
    <property type="match status" value="1"/>
</dbReference>
<dbReference type="PANTHER" id="PTHR21152">
    <property type="entry name" value="AMINOTRANSFERASE CLASS V"/>
    <property type="match status" value="1"/>
</dbReference>
<dbReference type="PIRSF" id="PIRSF000524">
    <property type="entry name" value="SPT"/>
    <property type="match status" value="1"/>
</dbReference>
<evidence type="ECO:0000259" key="10">
    <source>
        <dbReference type="Pfam" id="PF00266"/>
    </source>
</evidence>
<evidence type="ECO:0000256" key="8">
    <source>
        <dbReference type="RuleBase" id="RU004075"/>
    </source>
</evidence>
<keyword evidence="12" id="KW-1185">Reference proteome</keyword>
<comment type="similarity">
    <text evidence="2 8">Belongs to the class-V pyridoxal-phosphate-dependent aminotransferase family.</text>
</comment>
<dbReference type="PROSITE" id="PS00595">
    <property type="entry name" value="AA_TRANSFER_CLASS_5"/>
    <property type="match status" value="1"/>
</dbReference>
<evidence type="ECO:0000256" key="6">
    <source>
        <dbReference type="PIRSR" id="PIRSR000524-1"/>
    </source>
</evidence>
<evidence type="ECO:0000256" key="4">
    <source>
        <dbReference type="ARBA" id="ARBA00022679"/>
    </source>
</evidence>